<keyword evidence="1" id="KW-0812">Transmembrane</keyword>
<evidence type="ECO:0000313" key="3">
    <source>
        <dbReference type="Proteomes" id="UP001652264"/>
    </source>
</evidence>
<keyword evidence="1" id="KW-0472">Membrane</keyword>
<accession>A0ABT2HCV8</accession>
<proteinExistence type="predicted"/>
<keyword evidence="3" id="KW-1185">Reference proteome</keyword>
<dbReference type="Proteomes" id="UP001652264">
    <property type="component" value="Unassembled WGS sequence"/>
</dbReference>
<dbReference type="RefSeq" id="WP_167510058.1">
    <property type="nucleotide sequence ID" value="NZ_BMNV01000002.1"/>
</dbReference>
<dbReference type="EMBL" id="JANVAD010000001">
    <property type="protein sequence ID" value="MCS6521060.1"/>
    <property type="molecule type" value="Genomic_DNA"/>
</dbReference>
<gene>
    <name evidence="2" type="ORF">NYQ28_00570</name>
</gene>
<keyword evidence="1" id="KW-1133">Transmembrane helix</keyword>
<reference evidence="2 3" key="1">
    <citation type="submission" date="2022-08" db="EMBL/GenBank/DDBJ databases">
        <title>Taxonomy of Curtobacterium flaccumfaciens.</title>
        <authorList>
            <person name="Osdaghi E."/>
            <person name="Taghavi S.M."/>
            <person name="Hamidizade M."/>
            <person name="Abachi H."/>
            <person name="Fazliarab A."/>
            <person name="Baeyen S."/>
            <person name="Portier P."/>
            <person name="Van Vaerenbergh J."/>
            <person name="Jacques M.-A."/>
        </authorList>
    </citation>
    <scope>NUCLEOTIDE SEQUENCE [LARGE SCALE GENOMIC DNA]</scope>
    <source>
        <strain evidence="2 3">LMG8786T</strain>
    </source>
</reference>
<evidence type="ECO:0000256" key="1">
    <source>
        <dbReference type="SAM" id="Phobius"/>
    </source>
</evidence>
<dbReference type="GeneID" id="95325641"/>
<protein>
    <submittedName>
        <fullName evidence="2">Uncharacterized protein</fullName>
    </submittedName>
</protein>
<organism evidence="2 3">
    <name type="scientific">Curtobacterium citreum</name>
    <dbReference type="NCBI Taxonomy" id="2036"/>
    <lineage>
        <taxon>Bacteria</taxon>
        <taxon>Bacillati</taxon>
        <taxon>Actinomycetota</taxon>
        <taxon>Actinomycetes</taxon>
        <taxon>Micrococcales</taxon>
        <taxon>Microbacteriaceae</taxon>
        <taxon>Curtobacterium</taxon>
    </lineage>
</organism>
<evidence type="ECO:0000313" key="2">
    <source>
        <dbReference type="EMBL" id="MCS6521060.1"/>
    </source>
</evidence>
<name>A0ABT2HCV8_9MICO</name>
<sequence length="57" mass="5805">MESPVLLIRSITACVLGDACLVLGVGGGFAGASLVVCVVVMVVGVVTFADWLRRGRA</sequence>
<feature type="transmembrane region" description="Helical" evidence="1">
    <location>
        <begin position="32"/>
        <end position="52"/>
    </location>
</feature>
<comment type="caution">
    <text evidence="2">The sequence shown here is derived from an EMBL/GenBank/DDBJ whole genome shotgun (WGS) entry which is preliminary data.</text>
</comment>